<dbReference type="PANTHER" id="PTHR22974">
    <property type="entry name" value="MIXED LINEAGE PROTEIN KINASE"/>
    <property type="match status" value="1"/>
</dbReference>
<dbReference type="PANTHER" id="PTHR22974:SF21">
    <property type="entry name" value="DUAL SPECIFICITY PROTEIN KINASE TTK"/>
    <property type="match status" value="1"/>
</dbReference>
<evidence type="ECO:0000256" key="7">
    <source>
        <dbReference type="SAM" id="MobiDB-lite"/>
    </source>
</evidence>
<dbReference type="SMART" id="SM00220">
    <property type="entry name" value="S_TKc"/>
    <property type="match status" value="1"/>
</dbReference>
<organism evidence="9 10">
    <name type="scientific">Chilo suppressalis</name>
    <name type="common">Asiatic rice borer moth</name>
    <dbReference type="NCBI Taxonomy" id="168631"/>
    <lineage>
        <taxon>Eukaryota</taxon>
        <taxon>Metazoa</taxon>
        <taxon>Ecdysozoa</taxon>
        <taxon>Arthropoda</taxon>
        <taxon>Hexapoda</taxon>
        <taxon>Insecta</taxon>
        <taxon>Pterygota</taxon>
        <taxon>Neoptera</taxon>
        <taxon>Endopterygota</taxon>
        <taxon>Lepidoptera</taxon>
        <taxon>Glossata</taxon>
        <taxon>Ditrysia</taxon>
        <taxon>Pyraloidea</taxon>
        <taxon>Crambidae</taxon>
        <taxon>Crambinae</taxon>
        <taxon>Chilo</taxon>
    </lineage>
</organism>
<dbReference type="PROSITE" id="PS00107">
    <property type="entry name" value="PROTEIN_KINASE_ATP"/>
    <property type="match status" value="1"/>
</dbReference>
<dbReference type="InterPro" id="IPR017441">
    <property type="entry name" value="Protein_kinase_ATP_BS"/>
</dbReference>
<evidence type="ECO:0000256" key="1">
    <source>
        <dbReference type="ARBA" id="ARBA00022527"/>
    </source>
</evidence>
<evidence type="ECO:0000256" key="2">
    <source>
        <dbReference type="ARBA" id="ARBA00022679"/>
    </source>
</evidence>
<evidence type="ECO:0000313" key="9">
    <source>
        <dbReference type="EMBL" id="CAH0405709.1"/>
    </source>
</evidence>
<feature type="region of interest" description="Disordered" evidence="7">
    <location>
        <begin position="33"/>
        <end position="67"/>
    </location>
</feature>
<evidence type="ECO:0000256" key="6">
    <source>
        <dbReference type="PROSITE-ProRule" id="PRU10141"/>
    </source>
</evidence>
<keyword evidence="3 6" id="KW-0547">Nucleotide-binding</keyword>
<accession>A0ABN8BF89</accession>
<keyword evidence="1" id="KW-0723">Serine/threonine-protein kinase</keyword>
<dbReference type="Gene3D" id="3.30.200.20">
    <property type="entry name" value="Phosphorylase Kinase, domain 1"/>
    <property type="match status" value="1"/>
</dbReference>
<evidence type="ECO:0000259" key="8">
    <source>
        <dbReference type="PROSITE" id="PS50011"/>
    </source>
</evidence>
<dbReference type="InterPro" id="IPR000719">
    <property type="entry name" value="Prot_kinase_dom"/>
</dbReference>
<keyword evidence="2" id="KW-0808">Transferase</keyword>
<gene>
    <name evidence="9" type="ORF">CHILSU_LOCUS9075</name>
</gene>
<dbReference type="EMBL" id="OU963898">
    <property type="protein sequence ID" value="CAH0405709.1"/>
    <property type="molecule type" value="Genomic_DNA"/>
</dbReference>
<dbReference type="PROSITE" id="PS00108">
    <property type="entry name" value="PROTEIN_KINASE_ST"/>
    <property type="match status" value="1"/>
</dbReference>
<dbReference type="Gene3D" id="1.10.510.10">
    <property type="entry name" value="Transferase(Phosphotransferase) domain 1"/>
    <property type="match status" value="1"/>
</dbReference>
<keyword evidence="4" id="KW-0418">Kinase</keyword>
<sequence length="587" mass="64897">MSENTESTGNSIKFAPMPMSALLAQLNLMPLENSSDSSFTSADESDNSFSETVARKPSPCKVNTGFRTPNARITKVNKDTKGYSSERKLSTKDHDKENMNKNDLLIYPFSSNKDVNLIQSAHKKVLSSVPPTSEAKKHAVLMPHSNNKILQSKIGSVHKSTPEMSKLPVIIQKKSATPKIKSGIRKFTPSSGKHSHKKTPQKALIQNRDKVRCELFTQNPPKSEVPCPVNQVEPTPTPVPETPVNRKAMPASYVATPSYPQGVMGNNSKILFKTTSIKDKKYLFIKKLGTGGSSEVYKVLEVGTSCEYAVKCVYLATDQELARGYINEVKLLRELQNSDRVVRLYDYQYDRANQFLRLVLEVGETDLSSFLRARGAGLPPTLVVHYWEEMLHAVHYIHEHGVIHADLKPANFLLVCGRLKLIDFGIASAISSDATSVVRAQATGTYSYISPEALMGGAGGYGVCAADGNAPIKISFRSDVWSLGCILYSMMYGRTPFGHIPNLAKLAAILDPNHKIDYPPVEHLPPTLLAALKWCLTYVARSRPSVSQLLALPYLQPTRSPLPEALLNKLRPHLSPQEYQLLQRAQI</sequence>
<evidence type="ECO:0000256" key="3">
    <source>
        <dbReference type="ARBA" id="ARBA00022741"/>
    </source>
</evidence>
<keyword evidence="10" id="KW-1185">Reference proteome</keyword>
<reference evidence="9" key="1">
    <citation type="submission" date="2021-12" db="EMBL/GenBank/DDBJ databases">
        <authorList>
            <person name="King R."/>
        </authorList>
    </citation>
    <scope>NUCLEOTIDE SEQUENCE</scope>
</reference>
<dbReference type="SUPFAM" id="SSF56112">
    <property type="entry name" value="Protein kinase-like (PK-like)"/>
    <property type="match status" value="1"/>
</dbReference>
<feature type="domain" description="Protein kinase" evidence="8">
    <location>
        <begin position="282"/>
        <end position="555"/>
    </location>
</feature>
<feature type="region of interest" description="Disordered" evidence="7">
    <location>
        <begin position="224"/>
        <end position="244"/>
    </location>
</feature>
<protein>
    <recommendedName>
        <fullName evidence="8">Protein kinase domain-containing protein</fullName>
    </recommendedName>
</protein>
<dbReference type="InterPro" id="IPR011009">
    <property type="entry name" value="Kinase-like_dom_sf"/>
</dbReference>
<evidence type="ECO:0000313" key="10">
    <source>
        <dbReference type="Proteomes" id="UP001153292"/>
    </source>
</evidence>
<proteinExistence type="predicted"/>
<dbReference type="Proteomes" id="UP001153292">
    <property type="component" value="Chromosome 5"/>
</dbReference>
<evidence type="ECO:0000256" key="5">
    <source>
        <dbReference type="ARBA" id="ARBA00022840"/>
    </source>
</evidence>
<feature type="binding site" evidence="6">
    <location>
        <position position="311"/>
    </location>
    <ligand>
        <name>ATP</name>
        <dbReference type="ChEBI" id="CHEBI:30616"/>
    </ligand>
</feature>
<keyword evidence="5 6" id="KW-0067">ATP-binding</keyword>
<dbReference type="Pfam" id="PF00069">
    <property type="entry name" value="Pkinase"/>
    <property type="match status" value="1"/>
</dbReference>
<name>A0ABN8BF89_CHISP</name>
<dbReference type="InterPro" id="IPR008271">
    <property type="entry name" value="Ser/Thr_kinase_AS"/>
</dbReference>
<evidence type="ECO:0000256" key="4">
    <source>
        <dbReference type="ARBA" id="ARBA00022777"/>
    </source>
</evidence>
<dbReference type="PROSITE" id="PS50011">
    <property type="entry name" value="PROTEIN_KINASE_DOM"/>
    <property type="match status" value="1"/>
</dbReference>
<feature type="region of interest" description="Disordered" evidence="7">
    <location>
        <begin position="178"/>
        <end position="204"/>
    </location>
</feature>